<keyword evidence="3" id="KW-1185">Reference proteome</keyword>
<dbReference type="GO" id="GO:0016746">
    <property type="term" value="F:acyltransferase activity"/>
    <property type="evidence" value="ECO:0007669"/>
    <property type="project" value="InterPro"/>
</dbReference>
<dbReference type="PANTHER" id="PTHR43767">
    <property type="entry name" value="LONG-CHAIN-FATTY-ACID--COA LIGASE"/>
    <property type="match status" value="1"/>
</dbReference>
<dbReference type="InterPro" id="IPR050237">
    <property type="entry name" value="ATP-dep_AMP-bd_enzyme"/>
</dbReference>
<dbReference type="InterPro" id="IPR042099">
    <property type="entry name" value="ANL_N_sf"/>
</dbReference>
<dbReference type="EMBL" id="JAGWCR010000010">
    <property type="protein sequence ID" value="MBS3650642.1"/>
    <property type="molecule type" value="Genomic_DNA"/>
</dbReference>
<reference evidence="2" key="1">
    <citation type="submission" date="2021-04" db="EMBL/GenBank/DDBJ databases">
        <title>Pseudaminobacter soli sp. nov., isolated from paddy soil contaminated by heavy metals.</title>
        <authorList>
            <person name="Zhang K."/>
        </authorList>
    </citation>
    <scope>NUCLEOTIDE SEQUENCE</scope>
    <source>
        <strain evidence="2">19-2017</strain>
    </source>
</reference>
<dbReference type="Gene3D" id="3.30.300.30">
    <property type="match status" value="1"/>
</dbReference>
<comment type="caution">
    <text evidence="2">The sequence shown here is derived from an EMBL/GenBank/DDBJ whole genome shotgun (WGS) entry which is preliminary data.</text>
</comment>
<dbReference type="InterPro" id="IPR002123">
    <property type="entry name" value="Plipid/glycerol_acylTrfase"/>
</dbReference>
<proteinExistence type="predicted"/>
<accession>A0A942I331</accession>
<dbReference type="SMART" id="SM00563">
    <property type="entry name" value="PlsC"/>
    <property type="match status" value="1"/>
</dbReference>
<dbReference type="PANTHER" id="PTHR43767:SF10">
    <property type="entry name" value="SURFACTIN SYNTHASE SUBUNIT 1"/>
    <property type="match status" value="1"/>
</dbReference>
<evidence type="ECO:0000313" key="3">
    <source>
        <dbReference type="Proteomes" id="UP000680348"/>
    </source>
</evidence>
<organism evidence="2 3">
    <name type="scientific">Pseudaminobacter soli</name>
    <name type="common">ex Zhang et al. 2022</name>
    <dbReference type="NCBI Taxonomy" id="2831468"/>
    <lineage>
        <taxon>Bacteria</taxon>
        <taxon>Pseudomonadati</taxon>
        <taxon>Pseudomonadota</taxon>
        <taxon>Alphaproteobacteria</taxon>
        <taxon>Hyphomicrobiales</taxon>
        <taxon>Phyllobacteriaceae</taxon>
        <taxon>Pseudaminobacter</taxon>
    </lineage>
</organism>
<dbReference type="SUPFAM" id="SSF56801">
    <property type="entry name" value="Acetyl-CoA synthetase-like"/>
    <property type="match status" value="1"/>
</dbReference>
<dbReference type="Gene3D" id="3.40.50.12780">
    <property type="entry name" value="N-terminal domain of ligase-like"/>
    <property type="match status" value="1"/>
</dbReference>
<dbReference type="Pfam" id="PF00501">
    <property type="entry name" value="AMP-binding"/>
    <property type="match status" value="1"/>
</dbReference>
<dbReference type="RefSeq" id="WP_188256195.1">
    <property type="nucleotide sequence ID" value="NZ_JABVCF010000010.1"/>
</dbReference>
<dbReference type="AlphaFoldDB" id="A0A942I331"/>
<sequence length="742" mass="81017">MVLTLILIGAVAAVYATACAALMMRLGITFRQALSYLPLKLLYRIDDRAVRIARKSEAPVVYVISHQSRLDAALMLSLLPDDTLHILDEDSAKSAWLEPWRELARTIAFNTEHVFVSRRLVRVLKRKGRIAVYMPEDVEPDVRSFRLYRAVSRIALQGEARVVPIFIDGARHLPFSRIDEATAPRRWFPRLRIGMLEPLTIPELVSRAGAAQPTASGALFDRLAEARSTTNLAGRTLFQAIVEAAGRFGADREIVEDVISGSLSYRRMLMATRVLASRLARTTAPGEAVGLLLPNSNGIAIALLGVHSAGRVAAMINYTSGPANVTSAIRTAMIRTIVSSHAFVEKAGLADIIEAAKAGGARILWLEELREGTSRLDKLAAFFLWRRPVGPQAADAPALVMFTSGSEHAPKAVVLSHQNVLTNAMQVEARLAIGPRDFVMNVLPVFHAFGLLGGLILPLLAGVKTLLYPSPLHFKLIPQLAGKKRPTVLFSTDTFLSAYAKAAGDQDFACLRMAVAGAEPLLAETRRIWMGRFGTRLFEGYGMTEAAPVLSLNSATHEREGSVGRLLPGVRARLEPIEGIDEGGRLWVTGPNVMMGYMSADRPGVIQRLEEGWHDTGDIVSFDREGFVTIKGRAKRFAKIAGEMVSLGAIEMLVHALWPEDKHAIVAVPDRRRGERIVLVTTAEQADANELRRRGKEAGMTELAIPQDIVKIEEIPIHATGKTDYAATRQIAIDRLGHATAA</sequence>
<dbReference type="InterPro" id="IPR000873">
    <property type="entry name" value="AMP-dep_synth/lig_dom"/>
</dbReference>
<protein>
    <submittedName>
        <fullName evidence="2">AMP-binding protein</fullName>
    </submittedName>
</protein>
<feature type="domain" description="Phospholipid/glycerol acyltransferase" evidence="1">
    <location>
        <begin position="60"/>
        <end position="170"/>
    </location>
</feature>
<dbReference type="Proteomes" id="UP000680348">
    <property type="component" value="Unassembled WGS sequence"/>
</dbReference>
<name>A0A942I331_9HYPH</name>
<evidence type="ECO:0000259" key="1">
    <source>
        <dbReference type="SMART" id="SM00563"/>
    </source>
</evidence>
<evidence type="ECO:0000313" key="2">
    <source>
        <dbReference type="EMBL" id="MBS3650642.1"/>
    </source>
</evidence>
<gene>
    <name evidence="2" type="ORF">KEU06_18680</name>
</gene>
<dbReference type="InterPro" id="IPR045851">
    <property type="entry name" value="AMP-bd_C_sf"/>
</dbReference>